<protein>
    <submittedName>
        <fullName evidence="2">Uncharacterized protein</fullName>
    </submittedName>
</protein>
<name>A0A291HNE5_9GAMM</name>
<evidence type="ECO:0000313" key="2">
    <source>
        <dbReference type="EMBL" id="ATG73665.1"/>
    </source>
</evidence>
<gene>
    <name evidence="2" type="ORF">AN401_07180</name>
</gene>
<accession>A0A291HNE5</accession>
<evidence type="ECO:0000313" key="3">
    <source>
        <dbReference type="Proteomes" id="UP000217763"/>
    </source>
</evidence>
<sequence length="64" mass="7126">MTVGIILAHLVVIFACGLLPITGFYALWQWVDYRERGPALLFLCLCLGLVVFLFAVFQVIGRAP</sequence>
<proteinExistence type="predicted"/>
<feature type="transmembrane region" description="Helical" evidence="1">
    <location>
        <begin position="6"/>
        <end position="28"/>
    </location>
</feature>
<keyword evidence="3" id="KW-1185">Reference proteome</keyword>
<evidence type="ECO:0000256" key="1">
    <source>
        <dbReference type="SAM" id="Phobius"/>
    </source>
</evidence>
<dbReference type="Proteomes" id="UP000217763">
    <property type="component" value="Chromosome"/>
</dbReference>
<organism evidence="2 3">
    <name type="scientific">Zobellella denitrificans</name>
    <dbReference type="NCBI Taxonomy" id="347534"/>
    <lineage>
        <taxon>Bacteria</taxon>
        <taxon>Pseudomonadati</taxon>
        <taxon>Pseudomonadota</taxon>
        <taxon>Gammaproteobacteria</taxon>
        <taxon>Aeromonadales</taxon>
        <taxon>Aeromonadaceae</taxon>
        <taxon>Zobellella</taxon>
    </lineage>
</organism>
<dbReference type="AlphaFoldDB" id="A0A291HNE5"/>
<dbReference type="KEGG" id="zdf:AN401_07180"/>
<dbReference type="EMBL" id="CP012621">
    <property type="protein sequence ID" value="ATG73665.1"/>
    <property type="molecule type" value="Genomic_DNA"/>
</dbReference>
<keyword evidence="1" id="KW-0472">Membrane</keyword>
<feature type="transmembrane region" description="Helical" evidence="1">
    <location>
        <begin position="40"/>
        <end position="60"/>
    </location>
</feature>
<dbReference type="RefSeq" id="WP_096778939.1">
    <property type="nucleotide sequence ID" value="NZ_CP012621.1"/>
</dbReference>
<keyword evidence="1" id="KW-0812">Transmembrane</keyword>
<keyword evidence="1" id="KW-1133">Transmembrane helix</keyword>
<reference evidence="3" key="1">
    <citation type="submission" date="2015-09" db="EMBL/GenBank/DDBJ databases">
        <authorList>
            <person name="Shao Z."/>
            <person name="Wang L."/>
        </authorList>
    </citation>
    <scope>NUCLEOTIDE SEQUENCE [LARGE SCALE GENOMIC DNA]</scope>
    <source>
        <strain evidence="3">F13-1</strain>
    </source>
</reference>